<dbReference type="GO" id="GO:0009307">
    <property type="term" value="P:DNA restriction-modification system"/>
    <property type="evidence" value="ECO:0007669"/>
    <property type="project" value="UniProtKB-KW"/>
</dbReference>
<evidence type="ECO:0000259" key="5">
    <source>
        <dbReference type="Pfam" id="PF01420"/>
    </source>
</evidence>
<dbReference type="KEGG" id="lgo:JCM16774_1108"/>
<evidence type="ECO:0000256" key="3">
    <source>
        <dbReference type="ARBA" id="ARBA00023125"/>
    </source>
</evidence>
<keyword evidence="3" id="KW-0238">DNA-binding</keyword>
<evidence type="ECO:0000256" key="2">
    <source>
        <dbReference type="ARBA" id="ARBA00022747"/>
    </source>
</evidence>
<dbReference type="SUPFAM" id="SSF116734">
    <property type="entry name" value="DNA methylase specificity domain"/>
    <property type="match status" value="2"/>
</dbReference>
<dbReference type="InterPro" id="IPR052021">
    <property type="entry name" value="Type-I_RS_S_subunit"/>
</dbReference>
<accession>A0A510JAR8</accession>
<dbReference type="InterPro" id="IPR000055">
    <property type="entry name" value="Restrct_endonuc_typeI_TRD"/>
</dbReference>
<proteinExistence type="inferred from homology"/>
<dbReference type="InterPro" id="IPR044946">
    <property type="entry name" value="Restrct_endonuc_typeI_TRD_sf"/>
</dbReference>
<dbReference type="RefSeq" id="WP_146966415.1">
    <property type="nucleotide sequence ID" value="NZ_AP019822.1"/>
</dbReference>
<feature type="domain" description="Type I restriction modification DNA specificity" evidence="5">
    <location>
        <begin position="21"/>
        <end position="184"/>
    </location>
</feature>
<gene>
    <name evidence="6" type="ORF">JCM16774_1108</name>
</gene>
<organism evidence="6 7">
    <name type="scientific">Pseudoleptotrichia goodfellowii</name>
    <dbReference type="NCBI Taxonomy" id="157692"/>
    <lineage>
        <taxon>Bacteria</taxon>
        <taxon>Fusobacteriati</taxon>
        <taxon>Fusobacteriota</taxon>
        <taxon>Fusobacteriia</taxon>
        <taxon>Fusobacteriales</taxon>
        <taxon>Leptotrichiaceae</taxon>
        <taxon>Pseudoleptotrichia</taxon>
    </lineage>
</organism>
<reference evidence="6 7" key="1">
    <citation type="submission" date="2019-07" db="EMBL/GenBank/DDBJ databases">
        <title>Complete Genome Sequence of Leptotrichia goodfellowii Strain JCM 16774.</title>
        <authorList>
            <person name="Watanabe S."/>
            <person name="Cui L."/>
        </authorList>
    </citation>
    <scope>NUCLEOTIDE SEQUENCE [LARGE SCALE GENOMIC DNA]</scope>
    <source>
        <strain evidence="6 7">JCM16774</strain>
    </source>
</reference>
<sequence>MSKINIGKDLYLKGRIGWKGLKKDEYLKKSEYRIINATALEDRIIDWRKSGYISKERYEESPEIMLKEKDILISKDGTLGKIGFVNNLEEKTTVASGIFVLRNTKNEILDTEYMYHYLKSNIFKRFINKNKALGSTILHLYQKDLEKLEIELPAIERQRKISRILSNLDNKIELNNKLNQKLEEMAKTLYDYWFVQFDFPNENGEPYKSSGGRMVFDERIGREVPVGWEVRKIEDYCNIFTGKKNVTESLECGKYKFFSCAPEYRYSNEKLYSGKAILISGNGSYTGRTIFIEDKFDLYQRTYACVNKDEKDDILYYIFFSMLKYFVPKVSGGTHGSAIPYIVYNDIAKEKILIKNNIINKFLSIVVPYQKKIRKIKEENEKLIGLRDWLLPMLMNGQIKIEDKGKKESE</sequence>
<comment type="similarity">
    <text evidence="1">Belongs to the type-I restriction system S methylase family.</text>
</comment>
<feature type="coiled-coil region" evidence="4">
    <location>
        <begin position="138"/>
        <end position="188"/>
    </location>
</feature>
<evidence type="ECO:0000256" key="1">
    <source>
        <dbReference type="ARBA" id="ARBA00010923"/>
    </source>
</evidence>
<evidence type="ECO:0000256" key="4">
    <source>
        <dbReference type="SAM" id="Coils"/>
    </source>
</evidence>
<protein>
    <submittedName>
        <fullName evidence="6">Type I restriction modification DNA specificity domain protein</fullName>
    </submittedName>
</protein>
<dbReference type="Pfam" id="PF01420">
    <property type="entry name" value="Methylase_S"/>
    <property type="match status" value="2"/>
</dbReference>
<dbReference type="REBASE" id="355130">
    <property type="entry name" value="S.Lgo16774ORF1107P"/>
</dbReference>
<dbReference type="EMBL" id="AP019822">
    <property type="protein sequence ID" value="BBM36176.1"/>
    <property type="molecule type" value="Genomic_DNA"/>
</dbReference>
<dbReference type="OrthoDB" id="9816225at2"/>
<dbReference type="STRING" id="714315.GCA_000516535_01101"/>
<evidence type="ECO:0000313" key="6">
    <source>
        <dbReference type="EMBL" id="BBM36176.1"/>
    </source>
</evidence>
<dbReference type="PANTHER" id="PTHR30408:SF13">
    <property type="entry name" value="TYPE I RESTRICTION ENZYME HINDI SPECIFICITY SUBUNIT"/>
    <property type="match status" value="1"/>
</dbReference>
<keyword evidence="4" id="KW-0175">Coiled coil</keyword>
<name>A0A510JAR8_9FUSO</name>
<evidence type="ECO:0000313" key="7">
    <source>
        <dbReference type="Proteomes" id="UP000321606"/>
    </source>
</evidence>
<dbReference type="Gene3D" id="3.90.220.20">
    <property type="entry name" value="DNA methylase specificity domains"/>
    <property type="match status" value="2"/>
</dbReference>
<dbReference type="AlphaFoldDB" id="A0A510JAR8"/>
<keyword evidence="2" id="KW-0680">Restriction system</keyword>
<dbReference type="Proteomes" id="UP000321606">
    <property type="component" value="Chromosome"/>
</dbReference>
<dbReference type="PANTHER" id="PTHR30408">
    <property type="entry name" value="TYPE-1 RESTRICTION ENZYME ECOKI SPECIFICITY PROTEIN"/>
    <property type="match status" value="1"/>
</dbReference>
<feature type="domain" description="Type I restriction modification DNA specificity" evidence="5">
    <location>
        <begin position="225"/>
        <end position="353"/>
    </location>
</feature>
<dbReference type="GO" id="GO:0003677">
    <property type="term" value="F:DNA binding"/>
    <property type="evidence" value="ECO:0007669"/>
    <property type="project" value="UniProtKB-KW"/>
</dbReference>